<gene>
    <name evidence="1" type="ORF">GSTENG00037121001</name>
</gene>
<reference evidence="1" key="2">
    <citation type="submission" date="2004-02" db="EMBL/GenBank/DDBJ databases">
        <authorList>
            <consortium name="Genoscope"/>
            <consortium name="Whitehead Institute Centre for Genome Research"/>
        </authorList>
    </citation>
    <scope>NUCLEOTIDE SEQUENCE</scope>
</reference>
<proteinExistence type="predicted"/>
<name>Q4RC71_TETNG</name>
<evidence type="ECO:0000313" key="1">
    <source>
        <dbReference type="EMBL" id="CAG14012.1"/>
    </source>
</evidence>
<sequence length="27" mass="3190">RMVSHMPIISMLRQDSNWHALTLAQPR</sequence>
<reference evidence="1" key="1">
    <citation type="journal article" date="2004" name="Nature">
        <title>Genome duplication in the teleost fish Tetraodon nigroviridis reveals the early vertebrate proto-karyotype.</title>
        <authorList>
            <person name="Jaillon O."/>
            <person name="Aury J.-M."/>
            <person name="Brunet F."/>
            <person name="Petit J.-L."/>
            <person name="Stange-Thomann N."/>
            <person name="Mauceli E."/>
            <person name="Bouneau L."/>
            <person name="Fischer C."/>
            <person name="Ozouf-Costaz C."/>
            <person name="Bernot A."/>
            <person name="Nicaud S."/>
            <person name="Jaffe D."/>
            <person name="Fisher S."/>
            <person name="Lutfalla G."/>
            <person name="Dossat C."/>
            <person name="Segurens B."/>
            <person name="Dasilva C."/>
            <person name="Salanoubat M."/>
            <person name="Levy M."/>
            <person name="Boudet N."/>
            <person name="Castellano S."/>
            <person name="Anthouard V."/>
            <person name="Jubin C."/>
            <person name="Castelli V."/>
            <person name="Katinka M."/>
            <person name="Vacherie B."/>
            <person name="Biemont C."/>
            <person name="Skalli Z."/>
            <person name="Cattolico L."/>
            <person name="Poulain J."/>
            <person name="De Berardinis V."/>
            <person name="Cruaud C."/>
            <person name="Duprat S."/>
            <person name="Brottier P."/>
            <person name="Coutanceau J.-P."/>
            <person name="Gouzy J."/>
            <person name="Parra G."/>
            <person name="Lardier G."/>
            <person name="Chapple C."/>
            <person name="McKernan K.J."/>
            <person name="McEwan P."/>
            <person name="Bosak S."/>
            <person name="Kellis M."/>
            <person name="Volff J.-N."/>
            <person name="Guigo R."/>
            <person name="Zody M.C."/>
            <person name="Mesirov J."/>
            <person name="Lindblad-Toh K."/>
            <person name="Birren B."/>
            <person name="Nusbaum C."/>
            <person name="Kahn D."/>
            <person name="Robinson-Rechavi M."/>
            <person name="Laudet V."/>
            <person name="Schachter V."/>
            <person name="Quetier F."/>
            <person name="Saurin W."/>
            <person name="Scarpelli C."/>
            <person name="Wincker P."/>
            <person name="Lander E.S."/>
            <person name="Weissenbach J."/>
            <person name="Roest Crollius H."/>
        </authorList>
    </citation>
    <scope>NUCLEOTIDE SEQUENCE [LARGE SCALE GENOMIC DNA]</scope>
</reference>
<comment type="caution">
    <text evidence="1">The sequence shown here is derived from an EMBL/GenBank/DDBJ whole genome shotgun (WGS) entry which is preliminary data.</text>
</comment>
<dbReference type="AlphaFoldDB" id="Q4RC71"/>
<dbReference type="KEGG" id="tng:GSTEN00037121G001"/>
<accession>Q4RC71</accession>
<organism evidence="1">
    <name type="scientific">Tetraodon nigroviridis</name>
    <name type="common">Spotted green pufferfish</name>
    <name type="synonym">Chelonodon nigroviridis</name>
    <dbReference type="NCBI Taxonomy" id="99883"/>
    <lineage>
        <taxon>Eukaryota</taxon>
        <taxon>Metazoa</taxon>
        <taxon>Chordata</taxon>
        <taxon>Craniata</taxon>
        <taxon>Vertebrata</taxon>
        <taxon>Euteleostomi</taxon>
        <taxon>Actinopterygii</taxon>
        <taxon>Neopterygii</taxon>
        <taxon>Teleostei</taxon>
        <taxon>Neoteleostei</taxon>
        <taxon>Acanthomorphata</taxon>
        <taxon>Eupercaria</taxon>
        <taxon>Tetraodontiformes</taxon>
        <taxon>Tetradontoidea</taxon>
        <taxon>Tetraodontidae</taxon>
        <taxon>Tetraodon</taxon>
    </lineage>
</organism>
<dbReference type="EMBL" id="CAAE01019629">
    <property type="protein sequence ID" value="CAG14012.1"/>
    <property type="molecule type" value="Genomic_DNA"/>
</dbReference>
<protein>
    <submittedName>
        <fullName evidence="1">(spotted green pufferfish) hypothetical protein</fullName>
    </submittedName>
</protein>
<feature type="non-terminal residue" evidence="1">
    <location>
        <position position="1"/>
    </location>
</feature>